<name>A0ABM8DVM5_9MICO</name>
<protein>
    <submittedName>
        <fullName evidence="1">Uncharacterized protein</fullName>
    </submittedName>
</protein>
<evidence type="ECO:0000313" key="2">
    <source>
        <dbReference type="Proteomes" id="UP001317779"/>
    </source>
</evidence>
<dbReference type="Proteomes" id="UP001317779">
    <property type="component" value="Chromosome"/>
</dbReference>
<accession>A0ABM8DVM5</accession>
<sequence>MPLNDPAFAPNGVQPDGSLICVWGEPSADTTRMATTISRMWRGPALDLMNELADDGFTCYSPDEGTRCEKTWMNEVYPVTDGRTVYWRDDVMIDTQYSNMAITGYTAAIAESIFGD</sequence>
<proteinExistence type="predicted"/>
<evidence type="ECO:0000313" key="1">
    <source>
        <dbReference type="EMBL" id="BDV29691.1"/>
    </source>
</evidence>
<dbReference type="EMBL" id="AP027141">
    <property type="protein sequence ID" value="BDV29691.1"/>
    <property type="molecule type" value="Genomic_DNA"/>
</dbReference>
<gene>
    <name evidence="1" type="ORF">Microterr_03510</name>
</gene>
<reference evidence="1 2" key="1">
    <citation type="submission" date="2022-12" db="EMBL/GenBank/DDBJ databases">
        <title>Microbacterium terricola strain KV-448 chromosome, complete genome.</title>
        <authorList>
            <person name="Oshima T."/>
            <person name="Moriya T."/>
            <person name="Bessho Y."/>
        </authorList>
    </citation>
    <scope>NUCLEOTIDE SEQUENCE [LARGE SCALE GENOMIC DNA]</scope>
    <source>
        <strain evidence="1 2">KV-448</strain>
    </source>
</reference>
<organism evidence="1 2">
    <name type="scientific">Microbacterium terricola</name>
    <dbReference type="NCBI Taxonomy" id="344163"/>
    <lineage>
        <taxon>Bacteria</taxon>
        <taxon>Bacillati</taxon>
        <taxon>Actinomycetota</taxon>
        <taxon>Actinomycetes</taxon>
        <taxon>Micrococcales</taxon>
        <taxon>Microbacteriaceae</taxon>
        <taxon>Microbacterium</taxon>
    </lineage>
</organism>
<keyword evidence="2" id="KW-1185">Reference proteome</keyword>